<feature type="region of interest" description="Disordered" evidence="1">
    <location>
        <begin position="92"/>
        <end position="118"/>
    </location>
</feature>
<keyword evidence="3" id="KW-1185">Reference proteome</keyword>
<dbReference type="Proteomes" id="UP000001798">
    <property type="component" value="Chromosome 10"/>
</dbReference>
<reference evidence="2 3" key="3">
    <citation type="journal article" date="2017" name="Mol. Plant Pathol.">
        <title>A gapless genome sequence of the fungus Botrytis cinerea.</title>
        <authorList>
            <person name="Van Kan J.A."/>
            <person name="Stassen J.H."/>
            <person name="Mosbach A."/>
            <person name="Van Der Lee T.A."/>
            <person name="Faino L."/>
            <person name="Farmer A.D."/>
            <person name="Papasotiriou D.G."/>
            <person name="Zhou S."/>
            <person name="Seidl M.F."/>
            <person name="Cottam E."/>
            <person name="Edel D."/>
            <person name="Hahn M."/>
            <person name="Schwartz D.C."/>
            <person name="Dietrich R.A."/>
            <person name="Widdison S."/>
            <person name="Scalliet G."/>
        </authorList>
    </citation>
    <scope>NUCLEOTIDE SEQUENCE [LARGE SCALE GENOMIC DNA]</scope>
    <source>
        <strain evidence="2 3">B05.10</strain>
    </source>
</reference>
<dbReference type="AlphaFoldDB" id="A0A384JV56"/>
<proteinExistence type="predicted"/>
<evidence type="ECO:0000256" key="1">
    <source>
        <dbReference type="SAM" id="MobiDB-lite"/>
    </source>
</evidence>
<dbReference type="GeneID" id="5437998"/>
<feature type="region of interest" description="Disordered" evidence="1">
    <location>
        <begin position="1"/>
        <end position="77"/>
    </location>
</feature>
<dbReference type="KEGG" id="bfu:BCIN_10g04860"/>
<dbReference type="RefSeq" id="XP_024551443.1">
    <property type="nucleotide sequence ID" value="XM_024695649.1"/>
</dbReference>
<name>A0A384JV56_BOTFB</name>
<dbReference type="OrthoDB" id="3559387at2759"/>
<feature type="region of interest" description="Disordered" evidence="1">
    <location>
        <begin position="274"/>
        <end position="307"/>
    </location>
</feature>
<sequence>MTSPKPKAPASPSPAEGTSVGNSSSSMPTGIASPIKSSTKIKLQLKDKNFALPSLPEKTPVGNSSSMPTGIPPPIKSSTKIKLQFKDKNFALPSLPKAPVGDSSSMPTETMPPAKKFKRGSEFTEGLNLLDAHRSSLPKHRGMTYYKRRTAALADIDQMVLEESSERTVLEQHSRATISESSSSTQAASATAFSSTHRGIMTTTKPSKIVILKLPPAKLLAISTSKKAVSAGSSLKPTTSSSNLASFTNKASPLPIAATSDRVYSSRGRKLRKTFKAEEGDPRSNVAAQNLGQKQMAGQKRKAPAKKRVRFANTEDAPNVDIAADATYNQSHEPAKKRLKFTNTGEARNIDIATGATSNKDLESAKTSKVHKSNVAPRARIETAARSQAVISRVKKALGASREALSRAQLVAWEEERETKERGLREKMGKALRDWEALEKQRDLEAEQEN</sequence>
<feature type="compositionally biased region" description="Pro residues" evidence="1">
    <location>
        <begin position="1"/>
        <end position="12"/>
    </location>
</feature>
<reference evidence="2 3" key="1">
    <citation type="journal article" date="2011" name="PLoS Genet.">
        <title>Genomic analysis of the necrotrophic fungal pathogens Sclerotinia sclerotiorum and Botrytis cinerea.</title>
        <authorList>
            <person name="Amselem J."/>
            <person name="Cuomo C.A."/>
            <person name="van Kan J.A."/>
            <person name="Viaud M."/>
            <person name="Benito E.P."/>
            <person name="Couloux A."/>
            <person name="Coutinho P.M."/>
            <person name="de Vries R.P."/>
            <person name="Dyer P.S."/>
            <person name="Fillinger S."/>
            <person name="Fournier E."/>
            <person name="Gout L."/>
            <person name="Hahn M."/>
            <person name="Kohn L."/>
            <person name="Lapalu N."/>
            <person name="Plummer K.M."/>
            <person name="Pradier J.M."/>
            <person name="Quevillon E."/>
            <person name="Sharon A."/>
            <person name="Simon A."/>
            <person name="ten Have A."/>
            <person name="Tudzynski B."/>
            <person name="Tudzynski P."/>
            <person name="Wincker P."/>
            <person name="Andrew M."/>
            <person name="Anthouard V."/>
            <person name="Beever R.E."/>
            <person name="Beffa R."/>
            <person name="Benoit I."/>
            <person name="Bouzid O."/>
            <person name="Brault B."/>
            <person name="Chen Z."/>
            <person name="Choquer M."/>
            <person name="Collemare J."/>
            <person name="Cotton P."/>
            <person name="Danchin E.G."/>
            <person name="Da Silva C."/>
            <person name="Gautier A."/>
            <person name="Giraud C."/>
            <person name="Giraud T."/>
            <person name="Gonzalez C."/>
            <person name="Grossetete S."/>
            <person name="Guldener U."/>
            <person name="Henrissat B."/>
            <person name="Howlett B.J."/>
            <person name="Kodira C."/>
            <person name="Kretschmer M."/>
            <person name="Lappartient A."/>
            <person name="Leroch M."/>
            <person name="Levis C."/>
            <person name="Mauceli E."/>
            <person name="Neuveglise C."/>
            <person name="Oeser B."/>
            <person name="Pearson M."/>
            <person name="Poulain J."/>
            <person name="Poussereau N."/>
            <person name="Quesneville H."/>
            <person name="Rascle C."/>
            <person name="Schumacher J."/>
            <person name="Segurens B."/>
            <person name="Sexton A."/>
            <person name="Silva E."/>
            <person name="Sirven C."/>
            <person name="Soanes D.M."/>
            <person name="Talbot N.J."/>
            <person name="Templeton M."/>
            <person name="Yandava C."/>
            <person name="Yarden O."/>
            <person name="Zeng Q."/>
            <person name="Rollins J.A."/>
            <person name="Lebrun M.H."/>
            <person name="Dickman M."/>
        </authorList>
    </citation>
    <scope>NUCLEOTIDE SEQUENCE [LARGE SCALE GENOMIC DNA]</scope>
    <source>
        <strain evidence="2 3">B05.10</strain>
    </source>
</reference>
<accession>A0A384JV56</accession>
<dbReference type="VEuPathDB" id="FungiDB:Bcin10g04860"/>
<evidence type="ECO:0000313" key="3">
    <source>
        <dbReference type="Proteomes" id="UP000001798"/>
    </source>
</evidence>
<dbReference type="EMBL" id="CP009814">
    <property type="protein sequence ID" value="ATZ54486.1"/>
    <property type="molecule type" value="Genomic_DNA"/>
</dbReference>
<protein>
    <submittedName>
        <fullName evidence="2">Uncharacterized protein</fullName>
    </submittedName>
</protein>
<reference evidence="2 3" key="2">
    <citation type="journal article" date="2012" name="Eukaryot. Cell">
        <title>Genome update of Botrytis cinerea strains B05.10 and T4.</title>
        <authorList>
            <person name="Staats M."/>
            <person name="van Kan J.A."/>
        </authorList>
    </citation>
    <scope>NUCLEOTIDE SEQUENCE [LARGE SCALE GENOMIC DNA]</scope>
    <source>
        <strain evidence="2 3">B05.10</strain>
    </source>
</reference>
<organism evidence="2 3">
    <name type="scientific">Botryotinia fuckeliana (strain B05.10)</name>
    <name type="common">Noble rot fungus</name>
    <name type="synonym">Botrytis cinerea</name>
    <dbReference type="NCBI Taxonomy" id="332648"/>
    <lineage>
        <taxon>Eukaryota</taxon>
        <taxon>Fungi</taxon>
        <taxon>Dikarya</taxon>
        <taxon>Ascomycota</taxon>
        <taxon>Pezizomycotina</taxon>
        <taxon>Leotiomycetes</taxon>
        <taxon>Helotiales</taxon>
        <taxon>Sclerotiniaceae</taxon>
        <taxon>Botrytis</taxon>
    </lineage>
</organism>
<evidence type="ECO:0000313" key="2">
    <source>
        <dbReference type="EMBL" id="ATZ54486.1"/>
    </source>
</evidence>
<feature type="compositionally biased region" description="Polar residues" evidence="1">
    <location>
        <begin position="19"/>
        <end position="28"/>
    </location>
</feature>
<gene>
    <name evidence="2" type="ORF">BCIN_10g04860</name>
</gene>